<proteinExistence type="inferred from homology"/>
<accession>A0A5C8NK77</accession>
<dbReference type="OrthoDB" id="9814580at2"/>
<evidence type="ECO:0000256" key="7">
    <source>
        <dbReference type="ARBA" id="ARBA00022695"/>
    </source>
</evidence>
<evidence type="ECO:0000256" key="10">
    <source>
        <dbReference type="ARBA" id="ARBA00029774"/>
    </source>
</evidence>
<keyword evidence="14" id="KW-1185">Reference proteome</keyword>
<dbReference type="GO" id="GO:0005737">
    <property type="term" value="C:cytoplasm"/>
    <property type="evidence" value="ECO:0007669"/>
    <property type="project" value="UniProtKB-SubCell"/>
</dbReference>
<keyword evidence="9" id="KW-0067">ATP-binding</keyword>
<evidence type="ECO:0000256" key="6">
    <source>
        <dbReference type="ARBA" id="ARBA00022694"/>
    </source>
</evidence>
<evidence type="ECO:0000256" key="2">
    <source>
        <dbReference type="ARBA" id="ARBA00007663"/>
    </source>
</evidence>
<evidence type="ECO:0000256" key="8">
    <source>
        <dbReference type="ARBA" id="ARBA00022741"/>
    </source>
</evidence>
<dbReference type="InterPro" id="IPR050156">
    <property type="entry name" value="TC-AMP_synthase_SUA5"/>
</dbReference>
<dbReference type="AlphaFoldDB" id="A0A5C8NK77"/>
<comment type="catalytic activity">
    <reaction evidence="11">
        <text>L-threonine + hydrogencarbonate + ATP = L-threonylcarbamoyladenylate + diphosphate + H2O</text>
        <dbReference type="Rhea" id="RHEA:36407"/>
        <dbReference type="ChEBI" id="CHEBI:15377"/>
        <dbReference type="ChEBI" id="CHEBI:17544"/>
        <dbReference type="ChEBI" id="CHEBI:30616"/>
        <dbReference type="ChEBI" id="CHEBI:33019"/>
        <dbReference type="ChEBI" id="CHEBI:57926"/>
        <dbReference type="ChEBI" id="CHEBI:73682"/>
        <dbReference type="EC" id="2.7.7.87"/>
    </reaction>
</comment>
<keyword evidence="6" id="KW-0819">tRNA processing</keyword>
<keyword evidence="7" id="KW-0548">Nucleotidyltransferase</keyword>
<dbReference type="SUPFAM" id="SSF55821">
    <property type="entry name" value="YrdC/RibB"/>
    <property type="match status" value="1"/>
</dbReference>
<dbReference type="GO" id="GO:0061710">
    <property type="term" value="F:L-threonylcarbamoyladenylate synthase"/>
    <property type="evidence" value="ECO:0007669"/>
    <property type="project" value="UniProtKB-EC"/>
</dbReference>
<keyword evidence="8" id="KW-0547">Nucleotide-binding</keyword>
<evidence type="ECO:0000256" key="9">
    <source>
        <dbReference type="ARBA" id="ARBA00022840"/>
    </source>
</evidence>
<keyword evidence="4" id="KW-0963">Cytoplasm</keyword>
<evidence type="ECO:0000259" key="12">
    <source>
        <dbReference type="PROSITE" id="PS51163"/>
    </source>
</evidence>
<dbReference type="PANTHER" id="PTHR17490">
    <property type="entry name" value="SUA5"/>
    <property type="match status" value="1"/>
</dbReference>
<dbReference type="GO" id="GO:0003725">
    <property type="term" value="F:double-stranded RNA binding"/>
    <property type="evidence" value="ECO:0007669"/>
    <property type="project" value="InterPro"/>
</dbReference>
<dbReference type="PROSITE" id="PS51163">
    <property type="entry name" value="YRDC"/>
    <property type="match status" value="1"/>
</dbReference>
<keyword evidence="5" id="KW-0808">Transferase</keyword>
<dbReference type="InterPro" id="IPR017945">
    <property type="entry name" value="DHBP_synth_RibB-like_a/b_dom"/>
</dbReference>
<dbReference type="GO" id="GO:0000049">
    <property type="term" value="F:tRNA binding"/>
    <property type="evidence" value="ECO:0007669"/>
    <property type="project" value="TreeGrafter"/>
</dbReference>
<protein>
    <recommendedName>
        <fullName evidence="10">L-threonylcarbamoyladenylate synthase</fullName>
        <ecNumber evidence="3">2.7.7.87</ecNumber>
    </recommendedName>
    <alternativeName>
        <fullName evidence="10">L-threonylcarbamoyladenylate synthase</fullName>
    </alternativeName>
</protein>
<dbReference type="EC" id="2.7.7.87" evidence="3"/>
<evidence type="ECO:0000313" key="14">
    <source>
        <dbReference type="Proteomes" id="UP000321571"/>
    </source>
</evidence>
<feature type="domain" description="YrdC-like" evidence="12">
    <location>
        <begin position="12"/>
        <end position="197"/>
    </location>
</feature>
<comment type="similarity">
    <text evidence="2">Belongs to the SUA5 family.</text>
</comment>
<name>A0A5C8NK77_9ACTN</name>
<organism evidence="13 14">
    <name type="scientific">Aeromicrobium terrae</name>
    <dbReference type="NCBI Taxonomy" id="2498846"/>
    <lineage>
        <taxon>Bacteria</taxon>
        <taxon>Bacillati</taxon>
        <taxon>Actinomycetota</taxon>
        <taxon>Actinomycetes</taxon>
        <taxon>Propionibacteriales</taxon>
        <taxon>Nocardioidaceae</taxon>
        <taxon>Aeromicrobium</taxon>
    </lineage>
</organism>
<comment type="caution">
    <text evidence="13">The sequence shown here is derived from an EMBL/GenBank/DDBJ whole genome shotgun (WGS) entry which is preliminary data.</text>
</comment>
<dbReference type="PANTHER" id="PTHR17490:SF16">
    <property type="entry name" value="THREONYLCARBAMOYL-AMP SYNTHASE"/>
    <property type="match status" value="1"/>
</dbReference>
<dbReference type="InterPro" id="IPR006070">
    <property type="entry name" value="Sua5-like_dom"/>
</dbReference>
<dbReference type="Gene3D" id="3.90.870.10">
    <property type="entry name" value="DHBP synthase"/>
    <property type="match status" value="1"/>
</dbReference>
<sequence length="219" mass="22993">MRFDCADDDELDRGIEAAQEALQRGELVVLPTDTVYGLAADAFSPAAVQRLLEAKGRTRQMPPPVLVGAPTTLEALGSDVPSWLRAMTTALWPGPLTVICKQQPSLTWDLGETHQTVAVRMPDDARALALLKVTGPLAVSSANLTGEPAATTVDEAEAMLGESVAVYLDGGPSPSGVPSTILDATSSTPRVLRAGPIDIETLHAFNNTIEPAAPEEKTS</sequence>
<gene>
    <name evidence="13" type="ORF">FHP06_07480</name>
</gene>
<evidence type="ECO:0000313" key="13">
    <source>
        <dbReference type="EMBL" id="TXL61265.1"/>
    </source>
</evidence>
<evidence type="ECO:0000256" key="1">
    <source>
        <dbReference type="ARBA" id="ARBA00004496"/>
    </source>
</evidence>
<dbReference type="Pfam" id="PF01300">
    <property type="entry name" value="Sua5_yciO_yrdC"/>
    <property type="match status" value="1"/>
</dbReference>
<dbReference type="RefSeq" id="WP_147685398.1">
    <property type="nucleotide sequence ID" value="NZ_VDUX01000003.1"/>
</dbReference>
<evidence type="ECO:0000256" key="5">
    <source>
        <dbReference type="ARBA" id="ARBA00022679"/>
    </source>
</evidence>
<dbReference type="GO" id="GO:0005524">
    <property type="term" value="F:ATP binding"/>
    <property type="evidence" value="ECO:0007669"/>
    <property type="project" value="UniProtKB-KW"/>
</dbReference>
<dbReference type="GO" id="GO:0008033">
    <property type="term" value="P:tRNA processing"/>
    <property type="evidence" value="ECO:0007669"/>
    <property type="project" value="UniProtKB-KW"/>
</dbReference>
<dbReference type="Proteomes" id="UP000321571">
    <property type="component" value="Unassembled WGS sequence"/>
</dbReference>
<evidence type="ECO:0000256" key="11">
    <source>
        <dbReference type="ARBA" id="ARBA00048366"/>
    </source>
</evidence>
<dbReference type="EMBL" id="VDUX01000003">
    <property type="protein sequence ID" value="TXL61265.1"/>
    <property type="molecule type" value="Genomic_DNA"/>
</dbReference>
<evidence type="ECO:0000256" key="3">
    <source>
        <dbReference type="ARBA" id="ARBA00012584"/>
    </source>
</evidence>
<comment type="subcellular location">
    <subcellularLocation>
        <location evidence="1">Cytoplasm</location>
    </subcellularLocation>
</comment>
<reference evidence="13 14" key="1">
    <citation type="submission" date="2019-06" db="EMBL/GenBank/DDBJ databases">
        <title>Aeromicrobium sp. nov., isolated from a maize field.</title>
        <authorList>
            <person name="Lin S.-Y."/>
            <person name="Tsai C.-F."/>
            <person name="Young C.-C."/>
        </authorList>
    </citation>
    <scope>NUCLEOTIDE SEQUENCE [LARGE SCALE GENOMIC DNA]</scope>
    <source>
        <strain evidence="13 14">CC-CFT486</strain>
    </source>
</reference>
<dbReference type="GO" id="GO:0006450">
    <property type="term" value="P:regulation of translational fidelity"/>
    <property type="evidence" value="ECO:0007669"/>
    <property type="project" value="TreeGrafter"/>
</dbReference>
<evidence type="ECO:0000256" key="4">
    <source>
        <dbReference type="ARBA" id="ARBA00022490"/>
    </source>
</evidence>
<dbReference type="NCBIfam" id="TIGR00057">
    <property type="entry name" value="L-threonylcarbamoyladenylate synthase"/>
    <property type="match status" value="1"/>
</dbReference>